<organism evidence="12 13">
    <name type="scientific">Salmonella enterica subsp. arizonae</name>
    <dbReference type="NCBI Taxonomy" id="59203"/>
    <lineage>
        <taxon>Bacteria</taxon>
        <taxon>Pseudomonadati</taxon>
        <taxon>Pseudomonadota</taxon>
        <taxon>Gammaproteobacteria</taxon>
        <taxon>Enterobacterales</taxon>
        <taxon>Enterobacteriaceae</taxon>
        <taxon>Salmonella</taxon>
    </lineage>
</organism>
<evidence type="ECO:0000256" key="1">
    <source>
        <dbReference type="ARBA" id="ARBA00004956"/>
    </source>
</evidence>
<gene>
    <name evidence="12" type="primary">accA_1</name>
    <name evidence="12" type="ORF">NCTC8297_04664</name>
</gene>
<evidence type="ECO:0000256" key="8">
    <source>
        <dbReference type="ARBA" id="ARBA00023098"/>
    </source>
</evidence>
<keyword evidence="8" id="KW-0443">Lipid metabolism</keyword>
<evidence type="ECO:0000256" key="7">
    <source>
        <dbReference type="ARBA" id="ARBA00022840"/>
    </source>
</evidence>
<protein>
    <recommendedName>
        <fullName evidence="2">acetyl-CoA carboxytransferase</fullName>
        <ecNumber evidence="2">2.1.3.15</ecNumber>
    </recommendedName>
</protein>
<keyword evidence="5" id="KW-0547">Nucleotide-binding</keyword>
<dbReference type="GO" id="GO:0005524">
    <property type="term" value="F:ATP binding"/>
    <property type="evidence" value="ECO:0007669"/>
    <property type="project" value="UniProtKB-KW"/>
</dbReference>
<keyword evidence="7" id="KW-0067">ATP-binding</keyword>
<evidence type="ECO:0000313" key="12">
    <source>
        <dbReference type="EMBL" id="SUG49327.1"/>
    </source>
</evidence>
<dbReference type="EC" id="2.1.3.15" evidence="2"/>
<evidence type="ECO:0000256" key="10">
    <source>
        <dbReference type="ARBA" id="ARBA00049152"/>
    </source>
</evidence>
<evidence type="ECO:0000256" key="9">
    <source>
        <dbReference type="ARBA" id="ARBA00023160"/>
    </source>
</evidence>
<dbReference type="EMBL" id="UGXG01000002">
    <property type="protein sequence ID" value="SUG49327.1"/>
    <property type="molecule type" value="Genomic_DNA"/>
</dbReference>
<dbReference type="Gene3D" id="3.90.226.10">
    <property type="entry name" value="2-enoyl-CoA Hydratase, Chain A, domain 1"/>
    <property type="match status" value="1"/>
</dbReference>
<comment type="pathway">
    <text evidence="1">Lipid metabolism; malonyl-CoA biosynthesis; malonyl-CoA from acetyl-CoA: step 1/1.</text>
</comment>
<evidence type="ECO:0000259" key="11">
    <source>
        <dbReference type="PROSITE" id="PS50989"/>
    </source>
</evidence>
<dbReference type="PROSITE" id="PS50989">
    <property type="entry name" value="COA_CT_CTER"/>
    <property type="match status" value="1"/>
</dbReference>
<dbReference type="Proteomes" id="UP000254741">
    <property type="component" value="Unassembled WGS sequence"/>
</dbReference>
<keyword evidence="6" id="KW-0276">Fatty acid metabolism</keyword>
<dbReference type="GO" id="GO:2001295">
    <property type="term" value="P:malonyl-CoA biosynthetic process"/>
    <property type="evidence" value="ECO:0007669"/>
    <property type="project" value="UniProtKB-UniPathway"/>
</dbReference>
<name>A0A379TF91_SALER</name>
<keyword evidence="12" id="KW-0436">Ligase</keyword>
<dbReference type="PANTHER" id="PTHR42853:SF3">
    <property type="entry name" value="ACETYL-COENZYME A CARBOXYLASE CARBOXYL TRANSFERASE SUBUNIT ALPHA, CHLOROPLASTIC"/>
    <property type="match status" value="1"/>
</dbReference>
<dbReference type="InterPro" id="IPR029045">
    <property type="entry name" value="ClpP/crotonase-like_dom_sf"/>
</dbReference>
<evidence type="ECO:0000256" key="6">
    <source>
        <dbReference type="ARBA" id="ARBA00022832"/>
    </source>
</evidence>
<reference evidence="12 13" key="1">
    <citation type="submission" date="2018-06" db="EMBL/GenBank/DDBJ databases">
        <authorList>
            <consortium name="Pathogen Informatics"/>
            <person name="Doyle S."/>
        </authorList>
    </citation>
    <scope>NUCLEOTIDE SEQUENCE [LARGE SCALE GENOMIC DNA]</scope>
    <source>
        <strain evidence="12 13">NCTC8297</strain>
    </source>
</reference>
<evidence type="ECO:0000256" key="4">
    <source>
        <dbReference type="ARBA" id="ARBA00022679"/>
    </source>
</evidence>
<dbReference type="GO" id="GO:0009317">
    <property type="term" value="C:acetyl-CoA carboxylase complex"/>
    <property type="evidence" value="ECO:0007669"/>
    <property type="project" value="InterPro"/>
</dbReference>
<keyword evidence="9" id="KW-0275">Fatty acid biosynthesis</keyword>
<accession>A0A379TF91</accession>
<comment type="catalytic activity">
    <reaction evidence="10">
        <text>N(6)-carboxybiotinyl-L-lysyl-[protein] + acetyl-CoA = N(6)-biotinyl-L-lysyl-[protein] + malonyl-CoA</text>
        <dbReference type="Rhea" id="RHEA:54728"/>
        <dbReference type="Rhea" id="RHEA-COMP:10505"/>
        <dbReference type="Rhea" id="RHEA-COMP:10506"/>
        <dbReference type="ChEBI" id="CHEBI:57288"/>
        <dbReference type="ChEBI" id="CHEBI:57384"/>
        <dbReference type="ChEBI" id="CHEBI:83144"/>
        <dbReference type="ChEBI" id="CHEBI:83145"/>
        <dbReference type="EC" id="2.1.3.15"/>
    </reaction>
</comment>
<keyword evidence="4 12" id="KW-0808">Transferase</keyword>
<proteinExistence type="predicted"/>
<dbReference type="Pfam" id="PF03255">
    <property type="entry name" value="ACCA"/>
    <property type="match status" value="1"/>
</dbReference>
<dbReference type="PANTHER" id="PTHR42853">
    <property type="entry name" value="ACETYL-COENZYME A CARBOXYLASE CARBOXYL TRANSFERASE SUBUNIT ALPHA"/>
    <property type="match status" value="1"/>
</dbReference>
<evidence type="ECO:0000256" key="2">
    <source>
        <dbReference type="ARBA" id="ARBA00011883"/>
    </source>
</evidence>
<dbReference type="GO" id="GO:0003989">
    <property type="term" value="F:acetyl-CoA carboxylase activity"/>
    <property type="evidence" value="ECO:0007669"/>
    <property type="project" value="InterPro"/>
</dbReference>
<dbReference type="GO" id="GO:0006633">
    <property type="term" value="P:fatty acid biosynthetic process"/>
    <property type="evidence" value="ECO:0007669"/>
    <property type="project" value="UniProtKB-KW"/>
</dbReference>
<evidence type="ECO:0000256" key="5">
    <source>
        <dbReference type="ARBA" id="ARBA00022741"/>
    </source>
</evidence>
<dbReference type="InterPro" id="IPR011763">
    <property type="entry name" value="COA_CT_C"/>
</dbReference>
<sequence>MLQYSTYSVISPEGCASILWKSADKAPLAAEAMGIIAPRLKELKLIDSIIPEPLGGAHRNPEVMAASLKAQLLEDLADLDVLSTDDLKKSSLPAFDELRLRLIIYTQNHSGCITKTL</sequence>
<dbReference type="GO" id="GO:0016743">
    <property type="term" value="F:carboxyl- or carbamoyltransferase activity"/>
    <property type="evidence" value="ECO:0007669"/>
    <property type="project" value="InterPro"/>
</dbReference>
<evidence type="ECO:0000313" key="13">
    <source>
        <dbReference type="Proteomes" id="UP000254741"/>
    </source>
</evidence>
<dbReference type="AlphaFoldDB" id="A0A379TF91"/>
<evidence type="ECO:0000256" key="3">
    <source>
        <dbReference type="ARBA" id="ARBA00022516"/>
    </source>
</evidence>
<keyword evidence="3" id="KW-0444">Lipid biosynthesis</keyword>
<dbReference type="UniPathway" id="UPA00655">
    <property type="reaction ID" value="UER00711"/>
</dbReference>
<feature type="domain" description="CoA carboxyltransferase C-terminal" evidence="11">
    <location>
        <begin position="1"/>
        <end position="78"/>
    </location>
</feature>
<dbReference type="InterPro" id="IPR001095">
    <property type="entry name" value="Acetyl_CoA_COase_a_su"/>
</dbReference>
<dbReference type="SUPFAM" id="SSF52096">
    <property type="entry name" value="ClpP/crotonase"/>
    <property type="match status" value="1"/>
</dbReference>